<dbReference type="AlphaFoldDB" id="A0A4R1S4P9"/>
<comment type="caution">
    <text evidence="1">The sequence shown here is derived from an EMBL/GenBank/DDBJ whole genome shotgun (WGS) entry which is preliminary data.</text>
</comment>
<protein>
    <submittedName>
        <fullName evidence="1">Uncharacterized protein</fullName>
    </submittedName>
</protein>
<reference evidence="1 2" key="1">
    <citation type="submission" date="2019-03" db="EMBL/GenBank/DDBJ databases">
        <title>Genomic Encyclopedia of Type Strains, Phase IV (KMG-IV): sequencing the most valuable type-strain genomes for metagenomic binning, comparative biology and taxonomic classification.</title>
        <authorList>
            <person name="Goeker M."/>
        </authorList>
    </citation>
    <scope>NUCLEOTIDE SEQUENCE [LARGE SCALE GENOMIC DNA]</scope>
    <source>
        <strain evidence="1 2">LX-B</strain>
    </source>
</reference>
<evidence type="ECO:0000313" key="1">
    <source>
        <dbReference type="EMBL" id="TCL74198.1"/>
    </source>
</evidence>
<proteinExistence type="predicted"/>
<accession>A0A4R1S4P9</accession>
<name>A0A4R1S4P9_HYDET</name>
<dbReference type="RefSeq" id="WP_165907803.1">
    <property type="nucleotide sequence ID" value="NZ_SLUN01000004.1"/>
</dbReference>
<keyword evidence="2" id="KW-1185">Reference proteome</keyword>
<sequence>MNQELIKQAIDAIMGGADQIAVSGDTEKVIAHRNKRSGNIMITIKQAQGQGQSA</sequence>
<dbReference type="Proteomes" id="UP000295008">
    <property type="component" value="Unassembled WGS sequence"/>
</dbReference>
<dbReference type="EMBL" id="SLUN01000004">
    <property type="protein sequence ID" value="TCL74198.1"/>
    <property type="molecule type" value="Genomic_DNA"/>
</dbReference>
<organism evidence="1 2">
    <name type="scientific">Hydrogenispora ethanolica</name>
    <dbReference type="NCBI Taxonomy" id="1082276"/>
    <lineage>
        <taxon>Bacteria</taxon>
        <taxon>Bacillati</taxon>
        <taxon>Bacillota</taxon>
        <taxon>Hydrogenispora</taxon>
    </lineage>
</organism>
<gene>
    <name evidence="1" type="ORF">EDC14_1004136</name>
</gene>
<evidence type="ECO:0000313" key="2">
    <source>
        <dbReference type="Proteomes" id="UP000295008"/>
    </source>
</evidence>